<dbReference type="InterPro" id="IPR047057">
    <property type="entry name" value="MerR_fam"/>
</dbReference>
<reference evidence="4 5" key="1">
    <citation type="submission" date="2019-06" db="EMBL/GenBank/DDBJ databases">
        <authorList>
            <person name="Rodrigo-Torres L."/>
            <person name="Arahal R. D."/>
            <person name="Lucena T."/>
        </authorList>
    </citation>
    <scope>NUCLEOTIDE SEQUENCE [LARGE SCALE GENOMIC DNA]</scope>
    <source>
        <strain evidence="4 5">INIA P508</strain>
    </source>
</reference>
<keyword evidence="1" id="KW-0238">DNA-binding</keyword>
<dbReference type="CDD" id="cd01109">
    <property type="entry name" value="HTH_YyaN"/>
    <property type="match status" value="1"/>
</dbReference>
<evidence type="ECO:0000313" key="5">
    <source>
        <dbReference type="Proteomes" id="UP000365705"/>
    </source>
</evidence>
<dbReference type="PANTHER" id="PTHR30204">
    <property type="entry name" value="REDOX-CYCLING DRUG-SENSING TRANSCRIPTIONAL ACTIVATOR SOXR"/>
    <property type="match status" value="1"/>
</dbReference>
<dbReference type="RefSeq" id="WP_143112766.1">
    <property type="nucleotide sequence ID" value="NZ_CABFNH010000006.1"/>
</dbReference>
<keyword evidence="2" id="KW-0175">Coiled coil</keyword>
<proteinExistence type="predicted"/>
<dbReference type="InterPro" id="IPR000551">
    <property type="entry name" value="MerR-type_HTH_dom"/>
</dbReference>
<dbReference type="SUPFAM" id="SSF46955">
    <property type="entry name" value="Putative DNA-binding domain"/>
    <property type="match status" value="1"/>
</dbReference>
<evidence type="ECO:0000256" key="1">
    <source>
        <dbReference type="ARBA" id="ARBA00023125"/>
    </source>
</evidence>
<dbReference type="Proteomes" id="UP000365705">
    <property type="component" value="Unassembled WGS sequence"/>
</dbReference>
<feature type="coiled-coil region" evidence="2">
    <location>
        <begin position="91"/>
        <end position="118"/>
    </location>
</feature>
<dbReference type="PROSITE" id="PS50937">
    <property type="entry name" value="HTH_MERR_2"/>
    <property type="match status" value="1"/>
</dbReference>
<gene>
    <name evidence="4" type="primary">adhR</name>
    <name evidence="4" type="ORF">LMUP508_00618</name>
</gene>
<dbReference type="InterPro" id="IPR009061">
    <property type="entry name" value="DNA-bd_dom_put_sf"/>
</dbReference>
<dbReference type="GO" id="GO:0003677">
    <property type="term" value="F:DNA binding"/>
    <property type="evidence" value="ECO:0007669"/>
    <property type="project" value="UniProtKB-KW"/>
</dbReference>
<evidence type="ECO:0000313" key="4">
    <source>
        <dbReference type="EMBL" id="VTZ88977.1"/>
    </source>
</evidence>
<protein>
    <submittedName>
        <fullName evidence="4">HTH-type transcriptional regulator AdhR</fullName>
    </submittedName>
</protein>
<dbReference type="Gene3D" id="1.10.1660.10">
    <property type="match status" value="1"/>
</dbReference>
<accession>A0A508YJS0</accession>
<dbReference type="GO" id="GO:0003700">
    <property type="term" value="F:DNA-binding transcription factor activity"/>
    <property type="evidence" value="ECO:0007669"/>
    <property type="project" value="InterPro"/>
</dbReference>
<name>A0A508YJS0_LIMMU</name>
<dbReference type="PANTHER" id="PTHR30204:SF98">
    <property type="entry name" value="HTH-TYPE TRANSCRIPTIONAL REGULATOR ADHR"/>
    <property type="match status" value="1"/>
</dbReference>
<dbReference type="SMART" id="SM00422">
    <property type="entry name" value="HTH_MERR"/>
    <property type="match status" value="1"/>
</dbReference>
<sequence length="135" mass="16104">MSDMTITEVSRKYHINAATLRYYEQIGLLPKVPRRANSNRYYDDHLQSWLEMIICLRHSGVPVEELVKYAQLLEQGDSTLEAREQLLKEQLAMLIQKRKNLDRSIERLQHKISLYENGEIKQNRSYFEEYDILDD</sequence>
<dbReference type="EMBL" id="CABFNH010000006">
    <property type="protein sequence ID" value="VTZ88977.1"/>
    <property type="molecule type" value="Genomic_DNA"/>
</dbReference>
<evidence type="ECO:0000259" key="3">
    <source>
        <dbReference type="PROSITE" id="PS50937"/>
    </source>
</evidence>
<dbReference type="AlphaFoldDB" id="A0A508YJS0"/>
<feature type="domain" description="HTH merR-type" evidence="3">
    <location>
        <begin position="1"/>
        <end position="72"/>
    </location>
</feature>
<organism evidence="4 5">
    <name type="scientific">Limosilactobacillus mucosae</name>
    <name type="common">Lactobacillus mucosae</name>
    <dbReference type="NCBI Taxonomy" id="97478"/>
    <lineage>
        <taxon>Bacteria</taxon>
        <taxon>Bacillati</taxon>
        <taxon>Bacillota</taxon>
        <taxon>Bacilli</taxon>
        <taxon>Lactobacillales</taxon>
        <taxon>Lactobacillaceae</taxon>
        <taxon>Limosilactobacillus</taxon>
    </lineage>
</organism>
<dbReference type="Pfam" id="PF13411">
    <property type="entry name" value="MerR_1"/>
    <property type="match status" value="1"/>
</dbReference>
<evidence type="ECO:0000256" key="2">
    <source>
        <dbReference type="SAM" id="Coils"/>
    </source>
</evidence>